<organism evidence="1 2">
    <name type="scientific">Burkholderia stabilis</name>
    <dbReference type="NCBI Taxonomy" id="95485"/>
    <lineage>
        <taxon>Bacteria</taxon>
        <taxon>Pseudomonadati</taxon>
        <taxon>Pseudomonadota</taxon>
        <taxon>Betaproteobacteria</taxon>
        <taxon>Burkholderiales</taxon>
        <taxon>Burkholderiaceae</taxon>
        <taxon>Burkholderia</taxon>
        <taxon>Burkholderia cepacia complex</taxon>
    </lineage>
</organism>
<proteinExistence type="predicted"/>
<dbReference type="AlphaFoldDB" id="A0A4Q2AV41"/>
<sequence>MRQFLITYDLKTKNEDNDQVRQVLTDLNAEHLMKSVWLIDDEDDVRTARNIFETIWTHLKVGDELLVTMIDSSDAYSGRKDEVPTPIEPSNRYVEKIKESGLGAAGRLLASRKGETE</sequence>
<protein>
    <submittedName>
        <fullName evidence="1">Uncharacterized protein</fullName>
    </submittedName>
</protein>
<reference evidence="1 2" key="1">
    <citation type="submission" date="2018-08" db="EMBL/GenBank/DDBJ databases">
        <title>Mountain-cultivated ginseng endophyte, Burkholderia stabilis and its activity against ginseng root rot disease.</title>
        <authorList>
            <person name="Tapan Kumar M."/>
            <person name="Bae H."/>
            <person name="Shanmugam G."/>
            <person name="Jeon J."/>
        </authorList>
    </citation>
    <scope>NUCLEOTIDE SEQUENCE [LARGE SCALE GENOMIC DNA]</scope>
    <source>
        <strain evidence="1 2">EB159</strain>
    </source>
</reference>
<dbReference type="Proteomes" id="UP000289650">
    <property type="component" value="Unassembled WGS sequence"/>
</dbReference>
<evidence type="ECO:0000313" key="2">
    <source>
        <dbReference type="Proteomes" id="UP000289650"/>
    </source>
</evidence>
<dbReference type="EMBL" id="QWEX01000001">
    <property type="protein sequence ID" value="RXV73470.1"/>
    <property type="molecule type" value="Genomic_DNA"/>
</dbReference>
<gene>
    <name evidence="1" type="ORF">D1006_14780</name>
</gene>
<comment type="caution">
    <text evidence="1">The sequence shown here is derived from an EMBL/GenBank/DDBJ whole genome shotgun (WGS) entry which is preliminary data.</text>
</comment>
<evidence type="ECO:0000313" key="1">
    <source>
        <dbReference type="EMBL" id="RXV73470.1"/>
    </source>
</evidence>
<name>A0A4Q2AV41_9BURK</name>
<dbReference type="RefSeq" id="WP_129514246.1">
    <property type="nucleotide sequence ID" value="NZ_QWEX01000001.1"/>
</dbReference>
<accession>A0A4Q2AV41</accession>